<protein>
    <submittedName>
        <fullName evidence="2">Uncharacterized protein</fullName>
    </submittedName>
</protein>
<evidence type="ECO:0000313" key="3">
    <source>
        <dbReference type="Proteomes" id="UP001054889"/>
    </source>
</evidence>
<evidence type="ECO:0000256" key="1">
    <source>
        <dbReference type="SAM" id="MobiDB-lite"/>
    </source>
</evidence>
<reference evidence="2" key="2">
    <citation type="submission" date="2021-12" db="EMBL/GenBank/DDBJ databases">
        <title>Resequencing data analysis of finger millet.</title>
        <authorList>
            <person name="Hatakeyama M."/>
            <person name="Aluri S."/>
            <person name="Balachadran M.T."/>
            <person name="Sivarajan S.R."/>
            <person name="Poveda L."/>
            <person name="Shimizu-Inatsugi R."/>
            <person name="Schlapbach R."/>
            <person name="Sreeman S.M."/>
            <person name="Shimizu K.K."/>
        </authorList>
    </citation>
    <scope>NUCLEOTIDE SEQUENCE</scope>
</reference>
<dbReference type="AlphaFoldDB" id="A0AAV5FDA2"/>
<keyword evidence="3" id="KW-1185">Reference proteome</keyword>
<organism evidence="2 3">
    <name type="scientific">Eleusine coracana subsp. coracana</name>
    <dbReference type="NCBI Taxonomy" id="191504"/>
    <lineage>
        <taxon>Eukaryota</taxon>
        <taxon>Viridiplantae</taxon>
        <taxon>Streptophyta</taxon>
        <taxon>Embryophyta</taxon>
        <taxon>Tracheophyta</taxon>
        <taxon>Spermatophyta</taxon>
        <taxon>Magnoliopsida</taxon>
        <taxon>Liliopsida</taxon>
        <taxon>Poales</taxon>
        <taxon>Poaceae</taxon>
        <taxon>PACMAD clade</taxon>
        <taxon>Chloridoideae</taxon>
        <taxon>Cynodonteae</taxon>
        <taxon>Eleusininae</taxon>
        <taxon>Eleusine</taxon>
    </lineage>
</organism>
<name>A0AAV5FDA2_ELECO</name>
<feature type="region of interest" description="Disordered" evidence="1">
    <location>
        <begin position="57"/>
        <end position="89"/>
    </location>
</feature>
<dbReference type="Proteomes" id="UP001054889">
    <property type="component" value="Unassembled WGS sequence"/>
</dbReference>
<sequence length="89" mass="9406">MGALTRVASECGSGGFIKTREKEKEVDWIWKVMGGIKATDQDGHPYLGKMTPKSISQSAAGLAGNRKKRNRAVPLLSPRSRHGAAAGAG</sequence>
<proteinExistence type="predicted"/>
<evidence type="ECO:0000313" key="2">
    <source>
        <dbReference type="EMBL" id="GJN33689.1"/>
    </source>
</evidence>
<dbReference type="EMBL" id="BQKI01000085">
    <property type="protein sequence ID" value="GJN33689.1"/>
    <property type="molecule type" value="Genomic_DNA"/>
</dbReference>
<accession>A0AAV5FDA2</accession>
<comment type="caution">
    <text evidence="2">The sequence shown here is derived from an EMBL/GenBank/DDBJ whole genome shotgun (WGS) entry which is preliminary data.</text>
</comment>
<gene>
    <name evidence="2" type="primary">gb22310</name>
    <name evidence="2" type="ORF">PR202_gb22310</name>
</gene>
<reference evidence="2" key="1">
    <citation type="journal article" date="2018" name="DNA Res.">
        <title>Multiple hybrid de novo genome assembly of finger millet, an orphan allotetraploid crop.</title>
        <authorList>
            <person name="Hatakeyama M."/>
            <person name="Aluri S."/>
            <person name="Balachadran M.T."/>
            <person name="Sivarajan S.R."/>
            <person name="Patrignani A."/>
            <person name="Gruter S."/>
            <person name="Poveda L."/>
            <person name="Shimizu-Inatsugi R."/>
            <person name="Baeten J."/>
            <person name="Francoijs K.J."/>
            <person name="Nataraja K.N."/>
            <person name="Reddy Y.A.N."/>
            <person name="Phadnis S."/>
            <person name="Ravikumar R.L."/>
            <person name="Schlapbach R."/>
            <person name="Sreeman S.M."/>
            <person name="Shimizu K.K."/>
        </authorList>
    </citation>
    <scope>NUCLEOTIDE SEQUENCE</scope>
</reference>